<proteinExistence type="predicted"/>
<evidence type="ECO:0000313" key="2">
    <source>
        <dbReference type="Proteomes" id="UP001140172"/>
    </source>
</evidence>
<gene>
    <name evidence="1" type="ORF">GGI15_004481</name>
</gene>
<protein>
    <submittedName>
        <fullName evidence="1">Uncharacterized protein</fullName>
    </submittedName>
</protein>
<sequence length="79" mass="8951">MDFDRLVSTLGLLEDYREYLNTDLDIFAEFAAQMPTIVNGRIYIPGEGSGKKLLEDHVASWLGKMLSQMFIKLTASDYS</sequence>
<reference evidence="1" key="1">
    <citation type="submission" date="2022-07" db="EMBL/GenBank/DDBJ databases">
        <title>Phylogenomic reconstructions and comparative analyses of Kickxellomycotina fungi.</title>
        <authorList>
            <person name="Reynolds N.K."/>
            <person name="Stajich J.E."/>
            <person name="Barry K."/>
            <person name="Grigoriev I.V."/>
            <person name="Crous P."/>
            <person name="Smith M.E."/>
        </authorList>
    </citation>
    <scope>NUCLEOTIDE SEQUENCE</scope>
    <source>
        <strain evidence="1">BCRC 34489</strain>
    </source>
</reference>
<evidence type="ECO:0000313" key="1">
    <source>
        <dbReference type="EMBL" id="KAJ2777505.1"/>
    </source>
</evidence>
<accession>A0A9W8LFB5</accession>
<dbReference type="EMBL" id="JANBUM010000409">
    <property type="protein sequence ID" value="KAJ2777505.1"/>
    <property type="molecule type" value="Genomic_DNA"/>
</dbReference>
<keyword evidence="2" id="KW-1185">Reference proteome</keyword>
<dbReference type="AlphaFoldDB" id="A0A9W8LFB5"/>
<organism evidence="1 2">
    <name type="scientific">Coemansia interrupta</name>
    <dbReference type="NCBI Taxonomy" id="1126814"/>
    <lineage>
        <taxon>Eukaryota</taxon>
        <taxon>Fungi</taxon>
        <taxon>Fungi incertae sedis</taxon>
        <taxon>Zoopagomycota</taxon>
        <taxon>Kickxellomycotina</taxon>
        <taxon>Kickxellomycetes</taxon>
        <taxon>Kickxellales</taxon>
        <taxon>Kickxellaceae</taxon>
        <taxon>Coemansia</taxon>
    </lineage>
</organism>
<feature type="non-terminal residue" evidence="1">
    <location>
        <position position="79"/>
    </location>
</feature>
<comment type="caution">
    <text evidence="1">The sequence shown here is derived from an EMBL/GenBank/DDBJ whole genome shotgun (WGS) entry which is preliminary data.</text>
</comment>
<name>A0A9W8LFB5_9FUNG</name>
<dbReference type="Proteomes" id="UP001140172">
    <property type="component" value="Unassembled WGS sequence"/>
</dbReference>